<keyword evidence="12" id="KW-1185">Reference proteome</keyword>
<dbReference type="NCBIfam" id="TIGR00758">
    <property type="entry name" value="UDG_fam4"/>
    <property type="match status" value="1"/>
</dbReference>
<evidence type="ECO:0000256" key="7">
    <source>
        <dbReference type="ARBA" id="ARBA00023004"/>
    </source>
</evidence>
<dbReference type="Pfam" id="PF03167">
    <property type="entry name" value="UDG"/>
    <property type="match status" value="1"/>
</dbReference>
<accession>A0ABN1AIV8</accession>
<proteinExistence type="inferred from homology"/>
<evidence type="ECO:0000256" key="5">
    <source>
        <dbReference type="ARBA" id="ARBA00022763"/>
    </source>
</evidence>
<dbReference type="InterPro" id="IPR051536">
    <property type="entry name" value="UDG_Type-4/5"/>
</dbReference>
<organism evidence="11 12">
    <name type="scientific">Streptomyces stramineus</name>
    <dbReference type="NCBI Taxonomy" id="173861"/>
    <lineage>
        <taxon>Bacteria</taxon>
        <taxon>Bacillati</taxon>
        <taxon>Actinomycetota</taxon>
        <taxon>Actinomycetes</taxon>
        <taxon>Kitasatosporales</taxon>
        <taxon>Streptomycetaceae</taxon>
        <taxon>Streptomyces</taxon>
    </lineage>
</organism>
<evidence type="ECO:0000256" key="4">
    <source>
        <dbReference type="ARBA" id="ARBA00022723"/>
    </source>
</evidence>
<evidence type="ECO:0000256" key="8">
    <source>
        <dbReference type="ARBA" id="ARBA00023014"/>
    </source>
</evidence>
<dbReference type="Gene3D" id="3.40.470.10">
    <property type="entry name" value="Uracil-DNA glycosylase-like domain"/>
    <property type="match status" value="1"/>
</dbReference>
<dbReference type="CDD" id="cd10030">
    <property type="entry name" value="UDG-F4_TTUDGA_SPO1dp_like"/>
    <property type="match status" value="1"/>
</dbReference>
<comment type="caution">
    <text evidence="11">The sequence shown here is derived from an EMBL/GenBank/DDBJ whole genome shotgun (WGS) entry which is preliminary data.</text>
</comment>
<keyword evidence="6" id="KW-0378">Hydrolase</keyword>
<evidence type="ECO:0000256" key="3">
    <source>
        <dbReference type="ARBA" id="ARBA00022485"/>
    </source>
</evidence>
<dbReference type="InterPro" id="IPR005273">
    <property type="entry name" value="Ura-DNA_glyco_family4"/>
</dbReference>
<dbReference type="PANTHER" id="PTHR33693">
    <property type="entry name" value="TYPE-5 URACIL-DNA GLYCOSYLASE"/>
    <property type="match status" value="1"/>
</dbReference>
<keyword evidence="5" id="KW-0227">DNA damage</keyword>
<dbReference type="InterPro" id="IPR036895">
    <property type="entry name" value="Uracil-DNA_glycosylase-like_sf"/>
</dbReference>
<evidence type="ECO:0000313" key="11">
    <source>
        <dbReference type="EMBL" id="GAA0477582.1"/>
    </source>
</evidence>
<keyword evidence="4" id="KW-0479">Metal-binding</keyword>
<keyword evidence="7" id="KW-0408">Iron</keyword>
<evidence type="ECO:0000259" key="10">
    <source>
        <dbReference type="SMART" id="SM00986"/>
    </source>
</evidence>
<evidence type="ECO:0000256" key="1">
    <source>
        <dbReference type="ARBA" id="ARBA00006521"/>
    </source>
</evidence>
<dbReference type="SUPFAM" id="SSF52141">
    <property type="entry name" value="Uracil-DNA glycosylase-like"/>
    <property type="match status" value="1"/>
</dbReference>
<dbReference type="PANTHER" id="PTHR33693:SF9">
    <property type="entry name" value="TYPE-4 URACIL-DNA GLYCOSYLASE"/>
    <property type="match status" value="1"/>
</dbReference>
<gene>
    <name evidence="11" type="ORF">GCM10009544_44410</name>
</gene>
<evidence type="ECO:0000256" key="9">
    <source>
        <dbReference type="ARBA" id="ARBA00023204"/>
    </source>
</evidence>
<dbReference type="InterPro" id="IPR005122">
    <property type="entry name" value="Uracil-DNA_glycosylase-like"/>
</dbReference>
<reference evidence="11 12" key="1">
    <citation type="journal article" date="2019" name="Int. J. Syst. Evol. Microbiol.">
        <title>The Global Catalogue of Microorganisms (GCM) 10K type strain sequencing project: providing services to taxonomists for standard genome sequencing and annotation.</title>
        <authorList>
            <consortium name="The Broad Institute Genomics Platform"/>
            <consortium name="The Broad Institute Genome Sequencing Center for Infectious Disease"/>
            <person name="Wu L."/>
            <person name="Ma J."/>
        </authorList>
    </citation>
    <scope>NUCLEOTIDE SEQUENCE [LARGE SCALE GENOMIC DNA]</scope>
    <source>
        <strain evidence="11 12">JCM 10649</strain>
    </source>
</reference>
<keyword evidence="9" id="KW-0234">DNA repair</keyword>
<evidence type="ECO:0000256" key="2">
    <source>
        <dbReference type="ARBA" id="ARBA00019403"/>
    </source>
</evidence>
<dbReference type="EMBL" id="BAAAHB010000056">
    <property type="protein sequence ID" value="GAA0477582.1"/>
    <property type="molecule type" value="Genomic_DNA"/>
</dbReference>
<name>A0ABN1AIV8_9ACTN</name>
<dbReference type="NCBIfam" id="TIGR03914">
    <property type="entry name" value="UDG_fam_dom"/>
    <property type="match status" value="1"/>
</dbReference>
<protein>
    <recommendedName>
        <fullName evidence="2">Type-4 uracil-DNA glycosylase</fullName>
    </recommendedName>
</protein>
<dbReference type="SMART" id="SM00986">
    <property type="entry name" value="UDG"/>
    <property type="match status" value="1"/>
</dbReference>
<dbReference type="RefSeq" id="WP_344093520.1">
    <property type="nucleotide sequence ID" value="NZ_BAAAHB010000056.1"/>
</dbReference>
<comment type="similarity">
    <text evidence="1">Belongs to the uracil-DNA glycosylase (UDG) superfamily. Type 4 (UDGa) family.</text>
</comment>
<dbReference type="SMART" id="SM00987">
    <property type="entry name" value="UreE_C"/>
    <property type="match status" value="1"/>
</dbReference>
<feature type="domain" description="Uracil-DNA glycosylase-like" evidence="10">
    <location>
        <begin position="44"/>
        <end position="212"/>
    </location>
</feature>
<keyword evidence="8" id="KW-0411">Iron-sulfur</keyword>
<dbReference type="Proteomes" id="UP001499895">
    <property type="component" value="Unassembled WGS sequence"/>
</dbReference>
<evidence type="ECO:0000256" key="6">
    <source>
        <dbReference type="ARBA" id="ARBA00022801"/>
    </source>
</evidence>
<sequence>MPHGPSDYDAGPFLPSGGGLPALREAAAGCRGCPLHQDATRTVFGSGSTRARVMLVGEQPGDQEDRQGKPFVGPAGKLLDRALEEAGIDPAHAYVTNAVKHFKFEQAARGKRRIHKPPSLREISACRPWLAAELELVDPEVVVALGASAGKSLLGSSFRVTSQRGTVLPLPPLAGGPSGESLLVATIHPSAVLRGGDADRAARYAGLVADLKVAGELL</sequence>
<keyword evidence="3" id="KW-0004">4Fe-4S</keyword>
<evidence type="ECO:0000313" key="12">
    <source>
        <dbReference type="Proteomes" id="UP001499895"/>
    </source>
</evidence>